<gene>
    <name evidence="1" type="ORF">RPERSI_LOCUS30537</name>
</gene>
<name>A0ACA9SFA7_9GLOM</name>
<evidence type="ECO:0000313" key="1">
    <source>
        <dbReference type="EMBL" id="CAG8838072.1"/>
    </source>
</evidence>
<keyword evidence="2" id="KW-1185">Reference proteome</keyword>
<accession>A0ACA9SFA7</accession>
<protein>
    <submittedName>
        <fullName evidence="1">12960_t:CDS:1</fullName>
    </submittedName>
</protein>
<sequence length="178" mass="20743">MGNVLDIKKSKDWQDQFLGAKVDISGAIFLATANYADQVPDFVQDRAKFVNIPLYTYEQRKEYVKKMLTKKLSKDTLTQEYTGQIDDDFCKYIITETWGLRQTNINMAEMFKKLRYGKINKQKYGQGTPISDIRNYTKLEITRNNFIFHYDGGARLDLVRTRAGDKLFDDNGKMLGYE</sequence>
<dbReference type="Proteomes" id="UP000789920">
    <property type="component" value="Unassembled WGS sequence"/>
</dbReference>
<comment type="caution">
    <text evidence="1">The sequence shown here is derived from an EMBL/GenBank/DDBJ whole genome shotgun (WGS) entry which is preliminary data.</text>
</comment>
<evidence type="ECO:0000313" key="2">
    <source>
        <dbReference type="Proteomes" id="UP000789920"/>
    </source>
</evidence>
<reference evidence="1" key="1">
    <citation type="submission" date="2021-06" db="EMBL/GenBank/DDBJ databases">
        <authorList>
            <person name="Kallberg Y."/>
            <person name="Tangrot J."/>
            <person name="Rosling A."/>
        </authorList>
    </citation>
    <scope>NUCLEOTIDE SEQUENCE</scope>
    <source>
        <strain evidence="1">MA461A</strain>
    </source>
</reference>
<proteinExistence type="predicted"/>
<dbReference type="EMBL" id="CAJVQC010119437">
    <property type="protein sequence ID" value="CAG8838072.1"/>
    <property type="molecule type" value="Genomic_DNA"/>
</dbReference>
<organism evidence="1 2">
    <name type="scientific">Racocetra persica</name>
    <dbReference type="NCBI Taxonomy" id="160502"/>
    <lineage>
        <taxon>Eukaryota</taxon>
        <taxon>Fungi</taxon>
        <taxon>Fungi incertae sedis</taxon>
        <taxon>Mucoromycota</taxon>
        <taxon>Glomeromycotina</taxon>
        <taxon>Glomeromycetes</taxon>
        <taxon>Diversisporales</taxon>
        <taxon>Gigasporaceae</taxon>
        <taxon>Racocetra</taxon>
    </lineage>
</organism>